<evidence type="ECO:0000256" key="2">
    <source>
        <dbReference type="ARBA" id="ARBA00009055"/>
    </source>
</evidence>
<evidence type="ECO:0000259" key="11">
    <source>
        <dbReference type="PROSITE" id="PS51779"/>
    </source>
</evidence>
<dbReference type="Pfam" id="PF17287">
    <property type="entry name" value="POTRA_3"/>
    <property type="match status" value="1"/>
</dbReference>
<dbReference type="FunFam" id="2.40.160.50:FF:000009">
    <property type="entry name" value="Putative hemolysin activator protein"/>
    <property type="match status" value="1"/>
</dbReference>
<dbReference type="InterPro" id="IPR027282">
    <property type="entry name" value="TPS"/>
</dbReference>
<name>A0A8K0XXF8_9ENTR</name>
<dbReference type="GO" id="GO:0009279">
    <property type="term" value="C:cell outer membrane"/>
    <property type="evidence" value="ECO:0007669"/>
    <property type="project" value="UniProtKB-SubCell"/>
</dbReference>
<feature type="signal peptide" evidence="10">
    <location>
        <begin position="1"/>
        <end position="23"/>
    </location>
</feature>
<dbReference type="AlphaFoldDB" id="A0A8K0XXF8"/>
<dbReference type="PIRSF" id="PIRSF029745">
    <property type="entry name" value="FhaC"/>
    <property type="match status" value="1"/>
</dbReference>
<keyword evidence="6" id="KW-0653">Protein transport</keyword>
<evidence type="ECO:0000256" key="7">
    <source>
        <dbReference type="ARBA" id="ARBA00023065"/>
    </source>
</evidence>
<keyword evidence="8" id="KW-0472">Membrane</keyword>
<keyword evidence="10" id="KW-0732">Signal</keyword>
<dbReference type="GO" id="GO:0046819">
    <property type="term" value="P:protein secretion by the type V secretion system"/>
    <property type="evidence" value="ECO:0007669"/>
    <property type="project" value="TreeGrafter"/>
</dbReference>
<evidence type="ECO:0000256" key="3">
    <source>
        <dbReference type="ARBA" id="ARBA00022448"/>
    </source>
</evidence>
<organism evidence="12 13">
    <name type="scientific">Tenebrionibacter intestinalis</name>
    <dbReference type="NCBI Taxonomy" id="2799638"/>
    <lineage>
        <taxon>Bacteria</taxon>
        <taxon>Pseudomonadati</taxon>
        <taxon>Pseudomonadota</taxon>
        <taxon>Gammaproteobacteria</taxon>
        <taxon>Enterobacterales</taxon>
        <taxon>Enterobacteriaceae</taxon>
        <taxon>Tenebrionibacter/Tenebrionicola group</taxon>
        <taxon>Tenebrionibacter</taxon>
    </lineage>
</organism>
<dbReference type="PANTHER" id="PTHR34597">
    <property type="entry name" value="SLR1661 PROTEIN"/>
    <property type="match status" value="1"/>
</dbReference>
<evidence type="ECO:0000256" key="6">
    <source>
        <dbReference type="ARBA" id="ARBA00022927"/>
    </source>
</evidence>
<keyword evidence="5" id="KW-0812">Transmembrane</keyword>
<evidence type="ECO:0000256" key="4">
    <source>
        <dbReference type="ARBA" id="ARBA00022452"/>
    </source>
</evidence>
<dbReference type="FunFam" id="3.10.20.310:FF:000018">
    <property type="entry name" value="ShlB/FhaC/HecB family hemolysin secretion/activation protein"/>
    <property type="match status" value="1"/>
</dbReference>
<dbReference type="GO" id="GO:0098046">
    <property type="term" value="C:type V protein secretion system complex"/>
    <property type="evidence" value="ECO:0007669"/>
    <property type="project" value="TreeGrafter"/>
</dbReference>
<evidence type="ECO:0000256" key="8">
    <source>
        <dbReference type="ARBA" id="ARBA00023136"/>
    </source>
</evidence>
<keyword evidence="3" id="KW-0813">Transport</keyword>
<reference evidence="12" key="1">
    <citation type="submission" date="2021-01" db="EMBL/GenBank/DDBJ databases">
        <title>Intestinitalea alba gen. nov., sp. nov., a novel genus of the family Enterobacteriaceae, isolated from the gut of the plastic-eating mealworm Tenebrio molitor L.</title>
        <authorList>
            <person name="Yang Y."/>
        </authorList>
    </citation>
    <scope>NUCLEOTIDE SEQUENCE</scope>
    <source>
        <strain evidence="12">BIT-L3</strain>
    </source>
</reference>
<keyword evidence="9" id="KW-0998">Cell outer membrane</keyword>
<evidence type="ECO:0000256" key="1">
    <source>
        <dbReference type="ARBA" id="ARBA00004442"/>
    </source>
</evidence>
<dbReference type="GO" id="GO:0006811">
    <property type="term" value="P:monoatomic ion transport"/>
    <property type="evidence" value="ECO:0007669"/>
    <property type="project" value="UniProtKB-KW"/>
</dbReference>
<feature type="domain" description="POTRA" evidence="11">
    <location>
        <begin position="72"/>
        <end position="148"/>
    </location>
</feature>
<dbReference type="Gene3D" id="2.40.160.50">
    <property type="entry name" value="membrane protein fhac: a member of the omp85/tpsb transporter family"/>
    <property type="match status" value="1"/>
</dbReference>
<evidence type="ECO:0000313" key="12">
    <source>
        <dbReference type="EMBL" id="MBK4715322.1"/>
    </source>
</evidence>
<dbReference type="Gene3D" id="3.10.20.310">
    <property type="entry name" value="membrane protein fhac"/>
    <property type="match status" value="1"/>
</dbReference>
<keyword evidence="4" id="KW-1134">Transmembrane beta strand</keyword>
<dbReference type="PROSITE" id="PS51779">
    <property type="entry name" value="POTRA"/>
    <property type="match status" value="1"/>
</dbReference>
<dbReference type="GO" id="GO:0008320">
    <property type="term" value="F:protein transmembrane transporter activity"/>
    <property type="evidence" value="ECO:0007669"/>
    <property type="project" value="TreeGrafter"/>
</dbReference>
<dbReference type="EMBL" id="JAEPBH010000017">
    <property type="protein sequence ID" value="MBK4715322.1"/>
    <property type="molecule type" value="Genomic_DNA"/>
</dbReference>
<dbReference type="Pfam" id="PF03865">
    <property type="entry name" value="ShlB"/>
    <property type="match status" value="1"/>
</dbReference>
<evidence type="ECO:0000313" key="13">
    <source>
        <dbReference type="Proteomes" id="UP000659047"/>
    </source>
</evidence>
<comment type="caution">
    <text evidence="12">The sequence shown here is derived from an EMBL/GenBank/DDBJ whole genome shotgun (WGS) entry which is preliminary data.</text>
</comment>
<keyword evidence="7" id="KW-0406">Ion transport</keyword>
<dbReference type="PANTHER" id="PTHR34597:SF3">
    <property type="entry name" value="OUTER MEMBRANE TRANSPORTER CDIB"/>
    <property type="match status" value="1"/>
</dbReference>
<evidence type="ECO:0000256" key="9">
    <source>
        <dbReference type="ARBA" id="ARBA00023237"/>
    </source>
</evidence>
<feature type="chain" id="PRO_5035472292" evidence="10">
    <location>
        <begin position="24"/>
        <end position="557"/>
    </location>
</feature>
<gene>
    <name evidence="12" type="ORF">JJB97_08260</name>
</gene>
<dbReference type="InterPro" id="IPR034746">
    <property type="entry name" value="POTRA"/>
</dbReference>
<evidence type="ECO:0000256" key="10">
    <source>
        <dbReference type="SAM" id="SignalP"/>
    </source>
</evidence>
<proteinExistence type="inferred from homology"/>
<dbReference type="Proteomes" id="UP000659047">
    <property type="component" value="Unassembled WGS sequence"/>
</dbReference>
<dbReference type="InterPro" id="IPR035251">
    <property type="entry name" value="ShlB_POTRA"/>
</dbReference>
<comment type="similarity">
    <text evidence="2">Belongs to the TPS (TC 1.B.20) family.</text>
</comment>
<accession>A0A8K0XXF8</accession>
<protein>
    <submittedName>
        <fullName evidence="12">ShlB/FhaC/HecB family hemolysin secretion/activation protein</fullName>
    </submittedName>
</protein>
<dbReference type="Pfam" id="PF08479">
    <property type="entry name" value="POTRA_2"/>
    <property type="match status" value="1"/>
</dbReference>
<sequence length="557" mass="61532">MYKYKRQLKTYFALFMLCGAAQAADSVDQFNYQQEQQKALEQRLAPPGPDVRLSGPEKLSAKLQFPAETPCYPVTRVSLSGAQTLPGWLPLRRIADQGQGQCLGTSGINRLMSALQNRMIASGYVTTRVLAPAQDLKSGTLQLTILPGMTRHVRLSADSGRWLWLYSAFPAHEGNVLDLRDIEQGLENLQRLPTAQASMEILPADKPGESDIALSWRQSRMWRVGASLDDSGTSGTGRWQGGLTFYLDNPFALSDMFYVSASHDLNGAGVKGNENLTLHYSVPFGYWLFSLTANDYGYHQTVAGLDGDYRYSGKSKSVTGQLSRVLHRSGSQKTTLSFDVTSRESRNFINDTEVEVQRRRTAGWKAGLQHRHYIGQSTLDAGISWQRGTRWFGAEKAPEEYTGDATALSKILRLDASLNVPFTLFEQRLRYSVQYARQLNNTPLTPQEEFSIGNRWTVRGFDGERALSAGRGWFVRNDLGWSTPVPGMEFYLGADYGEVGGNGATMRIGNHLAGGAAGLRGSAFGVGYDVFAGVPFSRPDGFQTSPVTMGISLNWNY</sequence>
<dbReference type="InterPro" id="IPR013686">
    <property type="entry name" value="Polypept-transport_assoc_ShlB"/>
</dbReference>
<evidence type="ECO:0000256" key="5">
    <source>
        <dbReference type="ARBA" id="ARBA00022692"/>
    </source>
</evidence>
<dbReference type="InterPro" id="IPR005565">
    <property type="entry name" value="Hemolysn_activator_HlyB_C"/>
</dbReference>
<comment type="subcellular location">
    <subcellularLocation>
        <location evidence="1">Cell outer membrane</location>
    </subcellularLocation>
</comment>
<dbReference type="InterPro" id="IPR051544">
    <property type="entry name" value="TPS_OM_transporter"/>
</dbReference>
<keyword evidence="13" id="KW-1185">Reference proteome</keyword>